<feature type="region of interest" description="Disordered" evidence="1">
    <location>
        <begin position="370"/>
        <end position="442"/>
    </location>
</feature>
<feature type="compositionally biased region" description="Polar residues" evidence="1">
    <location>
        <begin position="390"/>
        <end position="409"/>
    </location>
</feature>
<feature type="compositionally biased region" description="Polar residues" evidence="1">
    <location>
        <begin position="416"/>
        <end position="442"/>
    </location>
</feature>
<evidence type="ECO:0000313" key="2">
    <source>
        <dbReference type="EMBL" id="KAK6183981.1"/>
    </source>
</evidence>
<evidence type="ECO:0000313" key="3">
    <source>
        <dbReference type="Proteomes" id="UP001347796"/>
    </source>
</evidence>
<comment type="caution">
    <text evidence="2">The sequence shown here is derived from an EMBL/GenBank/DDBJ whole genome shotgun (WGS) entry which is preliminary data.</text>
</comment>
<dbReference type="EMBL" id="JAZGQO010000006">
    <property type="protein sequence ID" value="KAK6183981.1"/>
    <property type="molecule type" value="Genomic_DNA"/>
</dbReference>
<evidence type="ECO:0000256" key="1">
    <source>
        <dbReference type="SAM" id="MobiDB-lite"/>
    </source>
</evidence>
<sequence>MEDSDSGVIQLGPLRADVSPSPEQGMVSPPGDNVRTSTPRSPPEVPSYILDLERAIENRFDSLHRENQKRFKEIQSENYDARKRLDGLNMQVQSLRRCSGDDKNNNVLSAGNLGDPFYSEPREVHRNRAAVPIDINRERSPEGRYEGYGSSLKSIKMKPSPYDGTEDLEDYLTHFSLVSDVNKWNDQQKALMLASSLTGRARTLLNDLTPRQHRDYGALVHTLEVRFGSLNRAEVFRTKLNTKMRGDKETIPELAQVIRKLARQAYPDLPPAATEVLALDRFVEAINDSELRLRIREARPGNINEAESMAVRYESYRLAERHKGRHVRGIEDTQNINNTTATPVFDHPSLDILTKSVLDLQLEIKKIARAPSDSQNAQQNRSSGVAPRQQGRTGRQWSSGNFGKSQNFDSRYGSRPNGSEEQGNGNLSGPRGNSRQSQQMPR</sequence>
<dbReference type="PANTHER" id="PTHR19963:SF30">
    <property type="entry name" value="ENDONUCLEASE_EXONUCLEASE_PHOSPHATASE DOMAIN-CONTAINING PROTEIN"/>
    <property type="match status" value="1"/>
</dbReference>
<name>A0AAN8JVY1_PATCE</name>
<dbReference type="Proteomes" id="UP001347796">
    <property type="component" value="Unassembled WGS sequence"/>
</dbReference>
<accession>A0AAN8JVY1</accession>
<dbReference type="AlphaFoldDB" id="A0AAN8JVY1"/>
<proteinExistence type="predicted"/>
<keyword evidence="3" id="KW-1185">Reference proteome</keyword>
<reference evidence="2 3" key="1">
    <citation type="submission" date="2024-01" db="EMBL/GenBank/DDBJ databases">
        <title>The genome of the rayed Mediterranean limpet Patella caerulea (Linnaeus, 1758).</title>
        <authorList>
            <person name="Anh-Thu Weber A."/>
            <person name="Halstead-Nussloch G."/>
        </authorList>
    </citation>
    <scope>NUCLEOTIDE SEQUENCE [LARGE SCALE GENOMIC DNA]</scope>
    <source>
        <strain evidence="2">AATW-2023a</strain>
        <tissue evidence="2">Whole specimen</tissue>
    </source>
</reference>
<dbReference type="PANTHER" id="PTHR19963">
    <property type="entry name" value="CCHC-TYPE DOMAIN-CONTAINING PROTEIN"/>
    <property type="match status" value="1"/>
</dbReference>
<feature type="region of interest" description="Disordered" evidence="1">
    <location>
        <begin position="1"/>
        <end position="46"/>
    </location>
</feature>
<organism evidence="2 3">
    <name type="scientific">Patella caerulea</name>
    <name type="common">Rayed Mediterranean limpet</name>
    <dbReference type="NCBI Taxonomy" id="87958"/>
    <lineage>
        <taxon>Eukaryota</taxon>
        <taxon>Metazoa</taxon>
        <taxon>Spiralia</taxon>
        <taxon>Lophotrochozoa</taxon>
        <taxon>Mollusca</taxon>
        <taxon>Gastropoda</taxon>
        <taxon>Patellogastropoda</taxon>
        <taxon>Patelloidea</taxon>
        <taxon>Patellidae</taxon>
        <taxon>Patella</taxon>
    </lineage>
</organism>
<feature type="compositionally biased region" description="Polar residues" evidence="1">
    <location>
        <begin position="372"/>
        <end position="383"/>
    </location>
</feature>
<gene>
    <name evidence="2" type="ORF">SNE40_006536</name>
</gene>
<protein>
    <submittedName>
        <fullName evidence="2">Uncharacterized protein</fullName>
    </submittedName>
</protein>